<dbReference type="PANTHER" id="PTHR47821:SF2">
    <property type="entry name" value="PHOSPHOGLYCERATE MUTASE FAMILY PROTEIN"/>
    <property type="match status" value="1"/>
</dbReference>
<dbReference type="Gene3D" id="3.40.50.1240">
    <property type="entry name" value="Phosphoglycerate mutase-like"/>
    <property type="match status" value="1"/>
</dbReference>
<proteinExistence type="predicted"/>
<keyword evidence="2" id="KW-1185">Reference proteome</keyword>
<evidence type="ECO:0000313" key="1">
    <source>
        <dbReference type="EMBL" id="RUP44733.1"/>
    </source>
</evidence>
<protein>
    <submittedName>
        <fullName evidence="1">Histidine phosphatase superfamily</fullName>
    </submittedName>
</protein>
<dbReference type="InterPro" id="IPR029033">
    <property type="entry name" value="His_PPase_superfam"/>
</dbReference>
<dbReference type="Pfam" id="PF00300">
    <property type="entry name" value="His_Phos_1"/>
    <property type="match status" value="1"/>
</dbReference>
<name>A0A433D1M5_9FUNG</name>
<dbReference type="Proteomes" id="UP000268093">
    <property type="component" value="Unassembled WGS sequence"/>
</dbReference>
<dbReference type="InterPro" id="IPR013078">
    <property type="entry name" value="His_Pase_superF_clade-1"/>
</dbReference>
<sequence>MPSPNKVITLPPSLRNQYVLFRHGRSLANERGVVVSAPENGVAIAGGPLGTGWGLSEVGKAQVMQSAQTLADFLYPYNSTSPLPEVRIYTSPFLRASETASIIHTVLTNTSLTPAPPISYPIVHPSLSERFFGDFELHSDKIYNTVWAADADDGAHTRWNVESCVSVRNRTASLVLDVIEPLPPAPAFTAVLVAHGDALQILQTAFEDVPVSTHRQLRHVETAEWKVARGTARGRISADR</sequence>
<organism evidence="1 2">
    <name type="scientific">Jimgerdemannia flammicorona</name>
    <dbReference type="NCBI Taxonomy" id="994334"/>
    <lineage>
        <taxon>Eukaryota</taxon>
        <taxon>Fungi</taxon>
        <taxon>Fungi incertae sedis</taxon>
        <taxon>Mucoromycota</taxon>
        <taxon>Mucoromycotina</taxon>
        <taxon>Endogonomycetes</taxon>
        <taxon>Endogonales</taxon>
        <taxon>Endogonaceae</taxon>
        <taxon>Jimgerdemannia</taxon>
    </lineage>
</organism>
<comment type="caution">
    <text evidence="1">The sequence shown here is derived from an EMBL/GenBank/DDBJ whole genome shotgun (WGS) entry which is preliminary data.</text>
</comment>
<dbReference type="CDD" id="cd07067">
    <property type="entry name" value="HP_PGM_like"/>
    <property type="match status" value="1"/>
</dbReference>
<dbReference type="OrthoDB" id="354304at2759"/>
<evidence type="ECO:0000313" key="2">
    <source>
        <dbReference type="Proteomes" id="UP000268093"/>
    </source>
</evidence>
<reference evidence="1 2" key="1">
    <citation type="journal article" date="2018" name="New Phytol.">
        <title>Phylogenomics of Endogonaceae and evolution of mycorrhizas within Mucoromycota.</title>
        <authorList>
            <person name="Chang Y."/>
            <person name="Desiro A."/>
            <person name="Na H."/>
            <person name="Sandor L."/>
            <person name="Lipzen A."/>
            <person name="Clum A."/>
            <person name="Barry K."/>
            <person name="Grigoriev I.V."/>
            <person name="Martin F.M."/>
            <person name="Stajich J.E."/>
            <person name="Smith M.E."/>
            <person name="Bonito G."/>
            <person name="Spatafora J.W."/>
        </authorList>
    </citation>
    <scope>NUCLEOTIDE SEQUENCE [LARGE SCALE GENOMIC DNA]</scope>
    <source>
        <strain evidence="1 2">GMNB39</strain>
    </source>
</reference>
<dbReference type="PANTHER" id="PTHR47821">
    <property type="entry name" value="PHOSPHOGLYCERATE MUTASE FAMILY PROTEIN"/>
    <property type="match status" value="1"/>
</dbReference>
<dbReference type="SUPFAM" id="SSF53254">
    <property type="entry name" value="Phosphoglycerate mutase-like"/>
    <property type="match status" value="1"/>
</dbReference>
<dbReference type="AlphaFoldDB" id="A0A433D1M5"/>
<accession>A0A433D1M5</accession>
<dbReference type="EMBL" id="RBNI01008402">
    <property type="protein sequence ID" value="RUP44733.1"/>
    <property type="molecule type" value="Genomic_DNA"/>
</dbReference>
<gene>
    <name evidence="1" type="ORF">BC936DRAFT_149075</name>
</gene>